<comment type="subcellular location">
    <subcellularLocation>
        <location evidence="1">Nucleus</location>
    </subcellularLocation>
</comment>
<accession>A0A4Y7IWT3</accession>
<feature type="region of interest" description="Disordered" evidence="4">
    <location>
        <begin position="466"/>
        <end position="493"/>
    </location>
</feature>
<feature type="domain" description="Rad21/Rec8-like protein N-terminal" evidence="6">
    <location>
        <begin position="1"/>
        <end position="96"/>
    </location>
</feature>
<dbReference type="Gramene" id="RZC53353">
    <property type="protein sequence ID" value="RZC53353"/>
    <property type="gene ID" value="C5167_012218"/>
</dbReference>
<evidence type="ECO:0000256" key="2">
    <source>
        <dbReference type="ARBA" id="ARBA00009870"/>
    </source>
</evidence>
<evidence type="ECO:0008006" key="9">
    <source>
        <dbReference type="Google" id="ProtNLM"/>
    </source>
</evidence>
<reference evidence="7 8" key="1">
    <citation type="journal article" date="2018" name="Science">
        <title>The opium poppy genome and morphinan production.</title>
        <authorList>
            <person name="Guo L."/>
            <person name="Winzer T."/>
            <person name="Yang X."/>
            <person name="Li Y."/>
            <person name="Ning Z."/>
            <person name="He Z."/>
            <person name="Teodor R."/>
            <person name="Lu Y."/>
            <person name="Bowser T.A."/>
            <person name="Graham I.A."/>
            <person name="Ye K."/>
        </authorList>
    </citation>
    <scope>NUCLEOTIDE SEQUENCE [LARGE SCALE GENOMIC DNA]</scope>
    <source>
        <strain evidence="8">cv. HN1</strain>
        <tissue evidence="7">Leaves</tissue>
    </source>
</reference>
<dbReference type="GO" id="GO:0051754">
    <property type="term" value="P:meiotic sister chromatid cohesion, centromeric"/>
    <property type="evidence" value="ECO:0007669"/>
    <property type="project" value="TreeGrafter"/>
</dbReference>
<evidence type="ECO:0000313" key="8">
    <source>
        <dbReference type="Proteomes" id="UP000316621"/>
    </source>
</evidence>
<dbReference type="CDD" id="cd21793">
    <property type="entry name" value="Rad21_Rec8_M_AtSYN1-like"/>
    <property type="match status" value="1"/>
</dbReference>
<feature type="compositionally biased region" description="Polar residues" evidence="4">
    <location>
        <begin position="436"/>
        <end position="452"/>
    </location>
</feature>
<feature type="region of interest" description="Disordered" evidence="4">
    <location>
        <begin position="372"/>
        <end position="452"/>
    </location>
</feature>
<dbReference type="GO" id="GO:0003682">
    <property type="term" value="F:chromatin binding"/>
    <property type="evidence" value="ECO:0007669"/>
    <property type="project" value="TreeGrafter"/>
</dbReference>
<proteinExistence type="inferred from homology"/>
<organism evidence="7 8">
    <name type="scientific">Papaver somniferum</name>
    <name type="common">Opium poppy</name>
    <dbReference type="NCBI Taxonomy" id="3469"/>
    <lineage>
        <taxon>Eukaryota</taxon>
        <taxon>Viridiplantae</taxon>
        <taxon>Streptophyta</taxon>
        <taxon>Embryophyta</taxon>
        <taxon>Tracheophyta</taxon>
        <taxon>Spermatophyta</taxon>
        <taxon>Magnoliopsida</taxon>
        <taxon>Ranunculales</taxon>
        <taxon>Papaveraceae</taxon>
        <taxon>Papaveroideae</taxon>
        <taxon>Papaver</taxon>
    </lineage>
</organism>
<dbReference type="InterPro" id="IPR039781">
    <property type="entry name" value="Rad21/Rec8-like"/>
</dbReference>
<dbReference type="Pfam" id="PF04825">
    <property type="entry name" value="Rad21_Rec8_N"/>
    <property type="match status" value="1"/>
</dbReference>
<evidence type="ECO:0000259" key="6">
    <source>
        <dbReference type="Pfam" id="PF04825"/>
    </source>
</evidence>
<dbReference type="PANTHER" id="PTHR12585:SF64">
    <property type="entry name" value="SISTER CHROMATID COHESION 1 PROTEIN 1"/>
    <property type="match status" value="1"/>
</dbReference>
<feature type="domain" description="Rad21/Rec8-like protein C-terminal eukaryotic" evidence="5">
    <location>
        <begin position="589"/>
        <end position="641"/>
    </location>
</feature>
<gene>
    <name evidence="7" type="ORF">C5167_012218</name>
</gene>
<evidence type="ECO:0000256" key="1">
    <source>
        <dbReference type="ARBA" id="ARBA00004123"/>
    </source>
</evidence>
<dbReference type="GO" id="GO:0008278">
    <property type="term" value="C:cohesin complex"/>
    <property type="evidence" value="ECO:0007669"/>
    <property type="project" value="InterPro"/>
</dbReference>
<sequence>MFYSHQLLARKAPLGQIWMAATLHAKINRRKLDKLNLVKICEEILNPSVPMALRLSGILMGGVVIVYERKVKLLLDDVSRLLVEINEAWKVKTVRDPNVLPKGKNQAKYEKVTMAKNDDPVTMDTAEIEQSLNFSNHYNVDNEAGYFTMRLDRIDEPFTNKENARDPEEDQKHHQADRDNITLFDPFDSNQPEQHLFNRFERFDIEGDEDMNANFTSHEHSQMHTTLIPSPPPEIPEPVPMETDDMRNEHPEGPEPQNNQQADEPRDDIQQVQEDGVKPVIIKGNTRRRKTVQLAMDFEPIIGGAVYQSWLQDASNLVGRKKRAKSITRMKIAQLMDIPPVALVMGLAGKYSTEIYYPKPLLDLYMRSIQIRPPRDSPAGSTSGPQPPEPVSPVDGNPMELPDEDPQIGIRTRSKQRSTEKQMPNHPAPAEDFQSGVESRSKQPSIEKQMQMPNLDNFEFPVNEASMMFTPGHSGDNERSAPSSGSGNGFLNLEPEVQLHSGSRKRHSSRHSGGNLSSVAEDKIWDLPEPDFKFRRFSENGFLHENETLVETGPTPTQHPPADQDQPMDKITDTIRMHLKTHFETPGASQVESLDQLASGANRMKAAQLFYQTLVLATYDQLKVQQAVAFGEILISKGPKM</sequence>
<keyword evidence="3" id="KW-0539">Nucleus</keyword>
<evidence type="ECO:0000256" key="4">
    <source>
        <dbReference type="SAM" id="MobiDB-lite"/>
    </source>
</evidence>
<dbReference type="AlphaFoldDB" id="A0A4Y7IWT3"/>
<evidence type="ECO:0000256" key="3">
    <source>
        <dbReference type="ARBA" id="ARBA00023242"/>
    </source>
</evidence>
<evidence type="ECO:0000259" key="5">
    <source>
        <dbReference type="Pfam" id="PF04824"/>
    </source>
</evidence>
<dbReference type="InterPro" id="IPR023093">
    <property type="entry name" value="ScpA-like_C"/>
</dbReference>
<name>A0A4Y7IWT3_PAPSO</name>
<feature type="region of interest" description="Disordered" evidence="4">
    <location>
        <begin position="218"/>
        <end position="267"/>
    </location>
</feature>
<dbReference type="InterPro" id="IPR036390">
    <property type="entry name" value="WH_DNA-bd_sf"/>
</dbReference>
<dbReference type="OMA" id="THDFIKV"/>
<dbReference type="Gene3D" id="1.10.10.580">
    <property type="entry name" value="Structural maintenance of chromosome 1. Chain E"/>
    <property type="match status" value="1"/>
</dbReference>
<dbReference type="Proteomes" id="UP000316621">
    <property type="component" value="Chromosome 3"/>
</dbReference>
<evidence type="ECO:0000313" key="7">
    <source>
        <dbReference type="EMBL" id="RZC53353.1"/>
    </source>
</evidence>
<dbReference type="EMBL" id="CM010717">
    <property type="protein sequence ID" value="RZC53353.1"/>
    <property type="molecule type" value="Genomic_DNA"/>
</dbReference>
<dbReference type="STRING" id="3469.A0A4Y7IWT3"/>
<feature type="compositionally biased region" description="Pro residues" evidence="4">
    <location>
        <begin position="229"/>
        <end position="239"/>
    </location>
</feature>
<comment type="similarity">
    <text evidence="2">Belongs to the rad21 family.</text>
</comment>
<protein>
    <recommendedName>
        <fullName evidence="9">Rad21/Rec8-like protein N-terminal domain-containing protein</fullName>
    </recommendedName>
</protein>
<dbReference type="PANTHER" id="PTHR12585">
    <property type="entry name" value="SCC1 / RAD21 FAMILY MEMBER"/>
    <property type="match status" value="1"/>
</dbReference>
<dbReference type="InterPro" id="IPR006910">
    <property type="entry name" value="Rad21_Rec8_N"/>
</dbReference>
<dbReference type="GO" id="GO:0005634">
    <property type="term" value="C:nucleus"/>
    <property type="evidence" value="ECO:0007669"/>
    <property type="project" value="UniProtKB-SubCell"/>
</dbReference>
<feature type="compositionally biased region" description="Basic and acidic residues" evidence="4">
    <location>
        <begin position="244"/>
        <end position="253"/>
    </location>
</feature>
<dbReference type="Pfam" id="PF04824">
    <property type="entry name" value="Rad21_Rec8"/>
    <property type="match status" value="1"/>
</dbReference>
<dbReference type="SUPFAM" id="SSF46785">
    <property type="entry name" value="Winged helix' DNA-binding domain"/>
    <property type="match status" value="1"/>
</dbReference>
<dbReference type="InterPro" id="IPR006909">
    <property type="entry name" value="Rad21/Rec8_C_eu"/>
</dbReference>
<keyword evidence="8" id="KW-1185">Reference proteome</keyword>